<feature type="signal peptide" evidence="6">
    <location>
        <begin position="1"/>
        <end position="31"/>
    </location>
</feature>
<dbReference type="Gene3D" id="1.10.760.10">
    <property type="entry name" value="Cytochrome c-like domain"/>
    <property type="match status" value="2"/>
</dbReference>
<dbReference type="Pfam" id="PF21342">
    <property type="entry name" value="SoxA-TsdA_cyt-c"/>
    <property type="match status" value="1"/>
</dbReference>
<gene>
    <name evidence="8" type="ORF">SAMN05878437_0877</name>
</gene>
<dbReference type="GO" id="GO:0009055">
    <property type="term" value="F:electron transfer activity"/>
    <property type="evidence" value="ECO:0007669"/>
    <property type="project" value="InterPro"/>
</dbReference>
<keyword evidence="3 4" id="KW-0408">Iron</keyword>
<evidence type="ECO:0000256" key="2">
    <source>
        <dbReference type="ARBA" id="ARBA00022723"/>
    </source>
</evidence>
<keyword evidence="1 4" id="KW-0349">Heme</keyword>
<keyword evidence="6" id="KW-0732">Signal</keyword>
<evidence type="ECO:0000256" key="4">
    <source>
        <dbReference type="PROSITE-ProRule" id="PRU00433"/>
    </source>
</evidence>
<proteinExistence type="predicted"/>
<accession>A0A1M7FGS2</accession>
<organism evidence="8 9">
    <name type="scientific">Vreelandella subglaciescola</name>
    <dbReference type="NCBI Taxonomy" id="29571"/>
    <lineage>
        <taxon>Bacteria</taxon>
        <taxon>Pseudomonadati</taxon>
        <taxon>Pseudomonadota</taxon>
        <taxon>Gammaproteobacteria</taxon>
        <taxon>Oceanospirillales</taxon>
        <taxon>Halomonadaceae</taxon>
        <taxon>Vreelandella</taxon>
    </lineage>
</organism>
<dbReference type="Proteomes" id="UP000190911">
    <property type="component" value="Chromosome I"/>
</dbReference>
<evidence type="ECO:0000313" key="9">
    <source>
        <dbReference type="Proteomes" id="UP000190911"/>
    </source>
</evidence>
<dbReference type="GO" id="GO:0020037">
    <property type="term" value="F:heme binding"/>
    <property type="evidence" value="ECO:0007669"/>
    <property type="project" value="InterPro"/>
</dbReference>
<feature type="chain" id="PRO_5012319604" evidence="6">
    <location>
        <begin position="32"/>
        <end position="326"/>
    </location>
</feature>
<keyword evidence="2 4" id="KW-0479">Metal-binding</keyword>
<keyword evidence="9" id="KW-1185">Reference proteome</keyword>
<evidence type="ECO:0000256" key="5">
    <source>
        <dbReference type="SAM" id="MobiDB-lite"/>
    </source>
</evidence>
<dbReference type="AlphaFoldDB" id="A0A1M7FGS2"/>
<dbReference type="GO" id="GO:0046872">
    <property type="term" value="F:metal ion binding"/>
    <property type="evidence" value="ECO:0007669"/>
    <property type="project" value="UniProtKB-KW"/>
</dbReference>
<evidence type="ECO:0000256" key="1">
    <source>
        <dbReference type="ARBA" id="ARBA00022617"/>
    </source>
</evidence>
<sequence length="326" mass="35861">MSLYKSRLLMAGTVVSALGVSALGLSLSAMAQDGGVERDYQVQLPEPPDGEVTFTPPEESELSDSQYDEMVRLGRDLFVNTQALRGENVFNKQNCSNCHLDAGRLAHSAPMWAAYGVYPAYRGKNDKVNTLSDRIQGCFTYSMNGKAPEKGSEPLVAIQTYMHWMATKAPNNTSLPGRSYPSLEDAAQEPDRERGAEVYANECAVCHGDNGAGQFVGERTVFPPLWGDGAYNWGAGMHRINTAANFIKANMPLSKPYSLSDQDAWDVAAFVNSHERPQDPRRRTVDSTDEVEELFHQHNGVYGQKVDGKRLGDHTDFGEHPKPIDG</sequence>
<dbReference type="RefSeq" id="WP_079551603.1">
    <property type="nucleotide sequence ID" value="NZ_LT670847.1"/>
</dbReference>
<feature type="region of interest" description="Disordered" evidence="5">
    <location>
        <begin position="299"/>
        <end position="326"/>
    </location>
</feature>
<feature type="compositionally biased region" description="Basic and acidic residues" evidence="5">
    <location>
        <begin position="306"/>
        <end position="326"/>
    </location>
</feature>
<dbReference type="InterPro" id="IPR036909">
    <property type="entry name" value="Cyt_c-like_dom_sf"/>
</dbReference>
<feature type="domain" description="Cytochrome c" evidence="7">
    <location>
        <begin position="190"/>
        <end position="275"/>
    </location>
</feature>
<evidence type="ECO:0000256" key="6">
    <source>
        <dbReference type="SAM" id="SignalP"/>
    </source>
</evidence>
<feature type="domain" description="Cytochrome c" evidence="7">
    <location>
        <begin position="81"/>
        <end position="166"/>
    </location>
</feature>
<reference evidence="8 9" key="1">
    <citation type="submission" date="2016-11" db="EMBL/GenBank/DDBJ databases">
        <authorList>
            <person name="Jaros S."/>
            <person name="Januszkiewicz K."/>
            <person name="Wedrychowicz H."/>
        </authorList>
    </citation>
    <scope>NUCLEOTIDE SEQUENCE [LARGE SCALE GENOMIC DNA]</scope>
    <source>
        <strain evidence="8 9">ACAM 12</strain>
    </source>
</reference>
<evidence type="ECO:0000313" key="8">
    <source>
        <dbReference type="EMBL" id="SHM03190.1"/>
    </source>
</evidence>
<dbReference type="PROSITE" id="PS51007">
    <property type="entry name" value="CYTC"/>
    <property type="match status" value="2"/>
</dbReference>
<dbReference type="PANTHER" id="PTHR35008">
    <property type="entry name" value="BLL4482 PROTEIN-RELATED"/>
    <property type="match status" value="1"/>
</dbReference>
<dbReference type="EMBL" id="LT670847">
    <property type="protein sequence ID" value="SHM03190.1"/>
    <property type="molecule type" value="Genomic_DNA"/>
</dbReference>
<name>A0A1M7FGS2_9GAMM</name>
<dbReference type="InParanoid" id="A0A1M7FGS2"/>
<dbReference type="InterPro" id="IPR051459">
    <property type="entry name" value="Cytochrome_c-type_DH"/>
</dbReference>
<dbReference type="PANTHER" id="PTHR35008:SF9">
    <property type="entry name" value="CYTOCHROME C DOMAIN-CONTAINING PROTEIN"/>
    <property type="match status" value="1"/>
</dbReference>
<dbReference type="InterPro" id="IPR009056">
    <property type="entry name" value="Cyt_c-like_dom"/>
</dbReference>
<protein>
    <submittedName>
        <fullName evidence="8">Thiosulfate dehydrogenase</fullName>
    </submittedName>
</protein>
<dbReference type="SUPFAM" id="SSF46626">
    <property type="entry name" value="Cytochrome c"/>
    <property type="match status" value="2"/>
</dbReference>
<evidence type="ECO:0000256" key="3">
    <source>
        <dbReference type="ARBA" id="ARBA00023004"/>
    </source>
</evidence>
<dbReference type="Pfam" id="PF13442">
    <property type="entry name" value="Cytochrome_CBB3"/>
    <property type="match status" value="1"/>
</dbReference>
<evidence type="ECO:0000259" key="7">
    <source>
        <dbReference type="PROSITE" id="PS51007"/>
    </source>
</evidence>
<dbReference type="OrthoDB" id="9779283at2"/>
<dbReference type="STRING" id="29571.SAMN05878437_0877"/>